<keyword evidence="1" id="KW-0472">Membrane</keyword>
<dbReference type="EMBL" id="BEXT01000001">
    <property type="protein sequence ID" value="GBC62861.1"/>
    <property type="molecule type" value="Genomic_DNA"/>
</dbReference>
<feature type="transmembrane region" description="Helical" evidence="1">
    <location>
        <begin position="6"/>
        <end position="31"/>
    </location>
</feature>
<dbReference type="OrthoDB" id="5422028at2"/>
<dbReference type="AlphaFoldDB" id="A0A401G0W9"/>
<gene>
    <name evidence="2" type="ORF">DENIS_3845</name>
</gene>
<organism evidence="2 3">
    <name type="scientific">Desulfonema ishimotonii</name>
    <dbReference type="NCBI Taxonomy" id="45657"/>
    <lineage>
        <taxon>Bacteria</taxon>
        <taxon>Pseudomonadati</taxon>
        <taxon>Thermodesulfobacteriota</taxon>
        <taxon>Desulfobacteria</taxon>
        <taxon>Desulfobacterales</taxon>
        <taxon>Desulfococcaceae</taxon>
        <taxon>Desulfonema</taxon>
    </lineage>
</organism>
<keyword evidence="1" id="KW-0812">Transmembrane</keyword>
<keyword evidence="1" id="KW-1133">Transmembrane helix</keyword>
<keyword evidence="3" id="KW-1185">Reference proteome</keyword>
<evidence type="ECO:0000313" key="3">
    <source>
        <dbReference type="Proteomes" id="UP000288096"/>
    </source>
</evidence>
<evidence type="ECO:0000256" key="1">
    <source>
        <dbReference type="SAM" id="Phobius"/>
    </source>
</evidence>
<accession>A0A401G0W9</accession>
<reference evidence="3" key="2">
    <citation type="submission" date="2019-01" db="EMBL/GenBank/DDBJ databases">
        <title>Genome sequence of Desulfonema ishimotonii strain Tokyo 01.</title>
        <authorList>
            <person name="Fukui M."/>
        </authorList>
    </citation>
    <scope>NUCLEOTIDE SEQUENCE [LARGE SCALE GENOMIC DNA]</scope>
    <source>
        <strain evidence="3">Tokyo 01</strain>
    </source>
</reference>
<evidence type="ECO:0000313" key="2">
    <source>
        <dbReference type="EMBL" id="GBC62861.1"/>
    </source>
</evidence>
<protein>
    <submittedName>
        <fullName evidence="2">Uncharacterized protein</fullName>
    </submittedName>
</protein>
<comment type="caution">
    <text evidence="2">The sequence shown here is derived from an EMBL/GenBank/DDBJ whole genome shotgun (WGS) entry which is preliminary data.</text>
</comment>
<sequence>MFLNIEPMYLIGILVSFAVGALSYIIIQFWMRPISRYRKLKTAVGAHLDFYSEKAGELSAKTPETDAAAAQSRKYAVGLSDAYSSDLPPWYRMVLNERNESPADASAHLMKLANTREEKYIRVRLTEIRSALGLPA</sequence>
<proteinExistence type="predicted"/>
<dbReference type="RefSeq" id="WP_124330001.1">
    <property type="nucleotide sequence ID" value="NZ_BEXT01000001.1"/>
</dbReference>
<name>A0A401G0W9_9BACT</name>
<dbReference type="Proteomes" id="UP000288096">
    <property type="component" value="Unassembled WGS sequence"/>
</dbReference>
<reference evidence="3" key="1">
    <citation type="submission" date="2017-11" db="EMBL/GenBank/DDBJ databases">
        <authorList>
            <person name="Watanabe M."/>
            <person name="Kojima H."/>
        </authorList>
    </citation>
    <scope>NUCLEOTIDE SEQUENCE [LARGE SCALE GENOMIC DNA]</scope>
    <source>
        <strain evidence="3">Tokyo 01</strain>
    </source>
</reference>